<name>A0ABQ5RB06_9ACTN</name>
<dbReference type="EMBL" id="BSDI01000110">
    <property type="protein sequence ID" value="GLI03914.1"/>
    <property type="molecule type" value="Genomic_DNA"/>
</dbReference>
<sequence>MTFNFGGGQQAGNITNVGGDMTVHGNVMGQYNAGLQEIEALRAALARVPLAPAQRAEAESLAGEAAASMGDSAKAAGVLERLVTKLRDWGALASGGESVVGPLLRLAALLGPAGIALQSLITG</sequence>
<dbReference type="Proteomes" id="UP001144280">
    <property type="component" value="Unassembled WGS sequence"/>
</dbReference>
<evidence type="ECO:0000313" key="1">
    <source>
        <dbReference type="EMBL" id="GLI03914.1"/>
    </source>
</evidence>
<organism evidence="1 2">
    <name type="scientific">Phytohabitans aurantiacus</name>
    <dbReference type="NCBI Taxonomy" id="3016789"/>
    <lineage>
        <taxon>Bacteria</taxon>
        <taxon>Bacillati</taxon>
        <taxon>Actinomycetota</taxon>
        <taxon>Actinomycetes</taxon>
        <taxon>Micromonosporales</taxon>
        <taxon>Micromonosporaceae</taxon>
    </lineage>
</organism>
<comment type="caution">
    <text evidence="1">The sequence shown here is derived from an EMBL/GenBank/DDBJ whole genome shotgun (WGS) entry which is preliminary data.</text>
</comment>
<protein>
    <submittedName>
        <fullName evidence="1">Uncharacterized protein</fullName>
    </submittedName>
</protein>
<reference evidence="1" key="1">
    <citation type="submission" date="2022-12" db="EMBL/GenBank/DDBJ databases">
        <title>New Phytohabitans aurantiacus sp. RD004123 nov., an actinomycete isolated from soil.</title>
        <authorList>
            <person name="Triningsih D.W."/>
            <person name="Harunari E."/>
            <person name="Igarashi Y."/>
        </authorList>
    </citation>
    <scope>NUCLEOTIDE SEQUENCE</scope>
    <source>
        <strain evidence="1">RD004123</strain>
    </source>
</reference>
<evidence type="ECO:0000313" key="2">
    <source>
        <dbReference type="Proteomes" id="UP001144280"/>
    </source>
</evidence>
<dbReference type="RefSeq" id="WP_281906443.1">
    <property type="nucleotide sequence ID" value="NZ_BSDI01000110.1"/>
</dbReference>
<gene>
    <name evidence="1" type="ORF">Pa4123_91950</name>
</gene>
<proteinExistence type="predicted"/>
<keyword evidence="2" id="KW-1185">Reference proteome</keyword>
<accession>A0ABQ5RB06</accession>